<keyword evidence="5" id="KW-1185">Reference proteome</keyword>
<dbReference type="Pfam" id="PF13620">
    <property type="entry name" value="CarboxypepD_reg"/>
    <property type="match status" value="1"/>
</dbReference>
<keyword evidence="4" id="KW-0675">Receptor</keyword>
<dbReference type="SUPFAM" id="SSF56935">
    <property type="entry name" value="Porins"/>
    <property type="match status" value="1"/>
</dbReference>
<dbReference type="RefSeq" id="WP_090391517.1">
    <property type="nucleotide sequence ID" value="NZ_FMZO01000010.1"/>
</dbReference>
<dbReference type="EMBL" id="FMZO01000010">
    <property type="protein sequence ID" value="SDD57403.1"/>
    <property type="molecule type" value="Genomic_DNA"/>
</dbReference>
<name>A0A1G6VVF6_NIADE</name>
<feature type="region of interest" description="Disordered" evidence="1">
    <location>
        <begin position="285"/>
        <end position="319"/>
    </location>
</feature>
<keyword evidence="2" id="KW-0732">Signal</keyword>
<dbReference type="STRING" id="1285928.SAMN04487894_110162"/>
<accession>A0A1G6VVF6</accession>
<evidence type="ECO:0000256" key="2">
    <source>
        <dbReference type="SAM" id="SignalP"/>
    </source>
</evidence>
<reference evidence="5" key="1">
    <citation type="submission" date="2016-10" db="EMBL/GenBank/DDBJ databases">
        <authorList>
            <person name="Varghese N."/>
            <person name="Submissions S."/>
        </authorList>
    </citation>
    <scope>NUCLEOTIDE SEQUENCE [LARGE SCALE GENOMIC DNA]</scope>
    <source>
        <strain evidence="5">DSM 25811 / CCM 8410 / LMG 26954 / E90</strain>
    </source>
</reference>
<organism evidence="4 5">
    <name type="scientific">Niabella drilacis (strain DSM 25811 / CCM 8410 / CCUG 62505 / LMG 26954 / E90)</name>
    <dbReference type="NCBI Taxonomy" id="1285928"/>
    <lineage>
        <taxon>Bacteria</taxon>
        <taxon>Pseudomonadati</taxon>
        <taxon>Bacteroidota</taxon>
        <taxon>Chitinophagia</taxon>
        <taxon>Chitinophagales</taxon>
        <taxon>Chitinophagaceae</taxon>
        <taxon>Niabella</taxon>
    </lineage>
</organism>
<dbReference type="OrthoDB" id="606930at2"/>
<evidence type="ECO:0000313" key="5">
    <source>
        <dbReference type="Proteomes" id="UP000198757"/>
    </source>
</evidence>
<dbReference type="Pfam" id="PF14905">
    <property type="entry name" value="OMP_b-brl_3"/>
    <property type="match status" value="1"/>
</dbReference>
<dbReference type="InterPro" id="IPR041700">
    <property type="entry name" value="OMP_b-brl_3"/>
</dbReference>
<dbReference type="InterPro" id="IPR008969">
    <property type="entry name" value="CarboxyPept-like_regulatory"/>
</dbReference>
<dbReference type="Proteomes" id="UP000198757">
    <property type="component" value="Unassembled WGS sequence"/>
</dbReference>
<feature type="compositionally biased region" description="Polar residues" evidence="1">
    <location>
        <begin position="417"/>
        <end position="427"/>
    </location>
</feature>
<feature type="signal peptide" evidence="2">
    <location>
        <begin position="1"/>
        <end position="21"/>
    </location>
</feature>
<gene>
    <name evidence="4" type="ORF">SAMN04487894_110162</name>
</gene>
<sequence length="909" mass="102970">MLKKYLGSVLLTLFLMNCAYGQKTTITGIVMDSSANVRLSNASVVLLQAKDSFIVADTRADKEGRFSFQNMNDTARYVLFFSYPKYTDYAHRVSMQEAKNNLFNLNRVNMILKEKLLREVLVKSRASAIKIKGDTTEYTADSFKVQPNATVEDLLKQLPGLQVDQYGNITAQGQKVKKVLVDGEEFFGDDPTLVTRNLRADMIDKVQVYDKKSDAAAFTGIDDGIKDKTINLKIKEDKNHGVFGKIEAGGGTDQHYNVQGMVNAFKGKRKMSVYGTTSDIGRVGLGSADKQKLGDDDRSSSNYDGKGLPRALSGGAHYDKKWNQDKESVNGNYKYNFMNVEGDESTISQNNLPSGFIRSESSSHFQSRNENHRANAKYIHKFDTTSTVTVYADGYTGDSKNASSALSESRRADDSRINTTESSSNSDYKIKTSNINLSWEKKLKKYGRTLSFYFNNSFTDDQADGLSRSETRFYNTSDVQDSSGGLNLHRQMNNTWRGNNLTVNYTEPLSQKLSLLLNYKLGNNESDEDRRSYNLATGTGQTKVDSLFSTKLNSTEWSNQGGAGINYTYRKLIIRANNNVRFIHLDIDNFYQPVALKRNFVNWTPTASLRYSPTQLKNYYFEYSGSNTNPDKTQLLPYRYNNSQLVTYLSNTDLNSSFTHSVKSNYNQVKNMGQTYMGANVSASITSHPIIIASVLDPSSGAYTYRYENLTGNNNSDYSVNVYYGRQIKGWYLNWGLATNGGAMYSKMNSALNRLNYSTYSLSLYTGKEKTKKYGVGLYVTGGYTLNKSSLQPEIRNNYFSYNLYPSAAVYFLKKLELHTDGNYFWQQKTQTFGQNFDRFIWNAWLGYNLLKNDQLTIKVSCNDILNQNNGYSRTANNTLFTENRYTTIRRFFMIGATWSFTKFNNLKQ</sequence>
<feature type="compositionally biased region" description="Basic and acidic residues" evidence="1">
    <location>
        <begin position="289"/>
        <end position="299"/>
    </location>
</feature>
<dbReference type="SUPFAM" id="SSF49464">
    <property type="entry name" value="Carboxypeptidase regulatory domain-like"/>
    <property type="match status" value="1"/>
</dbReference>
<evidence type="ECO:0000256" key="1">
    <source>
        <dbReference type="SAM" id="MobiDB-lite"/>
    </source>
</evidence>
<evidence type="ECO:0000259" key="3">
    <source>
        <dbReference type="Pfam" id="PF14905"/>
    </source>
</evidence>
<feature type="chain" id="PRO_5011660567" evidence="2">
    <location>
        <begin position="22"/>
        <end position="909"/>
    </location>
</feature>
<evidence type="ECO:0000313" key="4">
    <source>
        <dbReference type="EMBL" id="SDD57403.1"/>
    </source>
</evidence>
<feature type="region of interest" description="Disordered" evidence="1">
    <location>
        <begin position="399"/>
        <end position="427"/>
    </location>
</feature>
<feature type="domain" description="Outer membrane protein beta-barrel" evidence="3">
    <location>
        <begin position="441"/>
        <end position="899"/>
    </location>
</feature>
<proteinExistence type="predicted"/>
<protein>
    <submittedName>
        <fullName evidence="4">Outer membrane receptor proteins, mostly Fe transport</fullName>
    </submittedName>
</protein>
<dbReference type="AlphaFoldDB" id="A0A1G6VVF6"/>